<dbReference type="InterPro" id="IPR036427">
    <property type="entry name" value="Bromodomain-like_sf"/>
</dbReference>
<proteinExistence type="predicted"/>
<evidence type="ECO:0000256" key="1">
    <source>
        <dbReference type="ARBA" id="ARBA00023117"/>
    </source>
</evidence>
<dbReference type="Pfam" id="PF23450">
    <property type="entry name" value="KIAA2026_hel"/>
    <property type="match status" value="1"/>
</dbReference>
<dbReference type="PANTHER" id="PTHR31095">
    <property type="entry name" value="RIKEN CDNA 9930021J03 GENE"/>
    <property type="match status" value="1"/>
</dbReference>
<keyword evidence="1 2" id="KW-0103">Bromodomain</keyword>
<evidence type="ECO:0000256" key="2">
    <source>
        <dbReference type="PROSITE-ProRule" id="PRU00035"/>
    </source>
</evidence>
<dbReference type="PANTHER" id="PTHR31095:SF3">
    <property type="entry name" value="RIKEN CDNA 9930021J03 GENE"/>
    <property type="match status" value="1"/>
</dbReference>
<protein>
    <recommendedName>
        <fullName evidence="3">Bromo domain-containing protein</fullName>
    </recommendedName>
</protein>
<reference evidence="4" key="2">
    <citation type="submission" date="2015-02" db="UniProtKB">
        <authorList>
            <consortium name="EnsemblMetazoa"/>
        </authorList>
    </citation>
    <scope>IDENTIFICATION</scope>
</reference>
<dbReference type="SUPFAM" id="SSF47370">
    <property type="entry name" value="Bromodomain"/>
    <property type="match status" value="1"/>
</dbReference>
<dbReference type="InterPro" id="IPR001487">
    <property type="entry name" value="Bromodomain"/>
</dbReference>
<evidence type="ECO:0000313" key="4">
    <source>
        <dbReference type="EnsemblMetazoa" id="SMAR014662-PA"/>
    </source>
</evidence>
<feature type="domain" description="Bromo" evidence="3">
    <location>
        <begin position="63"/>
        <end position="134"/>
    </location>
</feature>
<dbReference type="HOGENOM" id="CLU_600767_0_0_1"/>
<evidence type="ECO:0000313" key="5">
    <source>
        <dbReference type="Proteomes" id="UP000014500"/>
    </source>
</evidence>
<organism evidence="4 5">
    <name type="scientific">Strigamia maritima</name>
    <name type="common">European centipede</name>
    <name type="synonym">Geophilus maritimus</name>
    <dbReference type="NCBI Taxonomy" id="126957"/>
    <lineage>
        <taxon>Eukaryota</taxon>
        <taxon>Metazoa</taxon>
        <taxon>Ecdysozoa</taxon>
        <taxon>Arthropoda</taxon>
        <taxon>Myriapoda</taxon>
        <taxon>Chilopoda</taxon>
        <taxon>Pleurostigmophora</taxon>
        <taxon>Geophilomorpha</taxon>
        <taxon>Linotaeniidae</taxon>
        <taxon>Strigamia</taxon>
    </lineage>
</organism>
<reference evidence="5" key="1">
    <citation type="submission" date="2011-05" db="EMBL/GenBank/DDBJ databases">
        <authorList>
            <person name="Richards S.R."/>
            <person name="Qu J."/>
            <person name="Jiang H."/>
            <person name="Jhangiani S.N."/>
            <person name="Agravi P."/>
            <person name="Goodspeed R."/>
            <person name="Gross S."/>
            <person name="Mandapat C."/>
            <person name="Jackson L."/>
            <person name="Mathew T."/>
            <person name="Pu L."/>
            <person name="Thornton R."/>
            <person name="Saada N."/>
            <person name="Wilczek-Boney K.B."/>
            <person name="Lee S."/>
            <person name="Kovar C."/>
            <person name="Wu Y."/>
            <person name="Scherer S.E."/>
            <person name="Worley K.C."/>
            <person name="Muzny D.M."/>
            <person name="Gibbs R."/>
        </authorList>
    </citation>
    <scope>NUCLEOTIDE SEQUENCE</scope>
    <source>
        <strain evidence="5">Brora</strain>
    </source>
</reference>
<dbReference type="Pfam" id="PF00439">
    <property type="entry name" value="Bromodomain"/>
    <property type="match status" value="1"/>
</dbReference>
<dbReference type="Gene3D" id="1.20.920.10">
    <property type="entry name" value="Bromodomain-like"/>
    <property type="match status" value="1"/>
</dbReference>
<dbReference type="Proteomes" id="UP000014500">
    <property type="component" value="Unassembled WGS sequence"/>
</dbReference>
<dbReference type="PROSITE" id="PS50014">
    <property type="entry name" value="BROMODOMAIN_2"/>
    <property type="match status" value="1"/>
</dbReference>
<keyword evidence="5" id="KW-1185">Reference proteome</keyword>
<dbReference type="PhylomeDB" id="T1JLD2"/>
<sequence>MTESMAIANSAQNQIEILNSNNVETEGKPIKRKSKNKIDEDEMSLSYELQQGFRIVKEMMSDSYHTINQLFMNKIEESKSLDLNDYYRVIKNPMWLTKIKENFSSYNNITQVVGDLRLMLENCYRYHGPDYPMSKKGIKLEMILEQKLMLLSRDLRDKTSLEMTSGRDCRELKGVLKLGGGGMSLILHQVKNEKAMRTREVRKRQILDKKVEKQGKDKVAIEWEKNLVKEPVKTQIKTSWELPQIGHFLYLCQQILNTPEVPQYELERVLLMPQEAGLLARIMTSLLSSPNQRIHLDKKRPMTYQVWTEKLKNKVQGFYKCYLSKNRNVEAVFGQIGVEPLFFEIVGENNPLEEKSFHELTFPQRIWVLKSICDYSLHNHQTVKDGIADQPFVDQRDYLLGLDEEGNRYLHFPQFCGQDLRIYRQGKWRAPKIEIPAAVVRSEKQRRIKRKLRVKS</sequence>
<dbReference type="EnsemblMetazoa" id="SMAR014662-RA">
    <property type="protein sequence ID" value="SMAR014662-PA"/>
    <property type="gene ID" value="SMAR014662"/>
</dbReference>
<dbReference type="AlphaFoldDB" id="T1JLD2"/>
<name>T1JLD2_STRMM</name>
<dbReference type="InterPro" id="IPR056522">
    <property type="entry name" value="KIAA2026_hel"/>
</dbReference>
<dbReference type="CDD" id="cd04369">
    <property type="entry name" value="Bromodomain"/>
    <property type="match status" value="1"/>
</dbReference>
<evidence type="ECO:0000259" key="3">
    <source>
        <dbReference type="PROSITE" id="PS50014"/>
    </source>
</evidence>
<dbReference type="InterPro" id="IPR040214">
    <property type="entry name" value="BRD10"/>
</dbReference>
<dbReference type="STRING" id="126957.T1JLD2"/>
<accession>T1JLD2</accession>
<dbReference type="eggNOG" id="KOG1474">
    <property type="taxonomic scope" value="Eukaryota"/>
</dbReference>
<dbReference type="PRINTS" id="PR00503">
    <property type="entry name" value="BROMODOMAIN"/>
</dbReference>
<dbReference type="OMA" id="MPRESSM"/>
<dbReference type="EMBL" id="JH431783">
    <property type="status" value="NOT_ANNOTATED_CDS"/>
    <property type="molecule type" value="Genomic_DNA"/>
</dbReference>
<dbReference type="SMART" id="SM00297">
    <property type="entry name" value="BROMO"/>
    <property type="match status" value="1"/>
</dbReference>